<dbReference type="CDD" id="cd02573">
    <property type="entry name" value="PseudoU_synth_EcTruB"/>
    <property type="match status" value="1"/>
</dbReference>
<keyword evidence="3 5" id="KW-0819">tRNA processing</keyword>
<feature type="domain" description="tRNA pseudouridine synthase II TruB subfamily 2 C-terminal" evidence="7">
    <location>
        <begin position="232"/>
        <end position="285"/>
    </location>
</feature>
<evidence type="ECO:0000256" key="3">
    <source>
        <dbReference type="ARBA" id="ARBA00022694"/>
    </source>
</evidence>
<feature type="domain" description="tRNA pseudouridylate synthase B C-terminal" evidence="8">
    <location>
        <begin position="177"/>
        <end position="217"/>
    </location>
</feature>
<accession>A0A6L6XNR6</accession>
<dbReference type="AlphaFoldDB" id="A0A6L6XNR6"/>
<dbReference type="InterPro" id="IPR015947">
    <property type="entry name" value="PUA-like_sf"/>
</dbReference>
<evidence type="ECO:0000259" key="8">
    <source>
        <dbReference type="Pfam" id="PF16198"/>
    </source>
</evidence>
<dbReference type="GO" id="GO:0003723">
    <property type="term" value="F:RNA binding"/>
    <property type="evidence" value="ECO:0007669"/>
    <property type="project" value="InterPro"/>
</dbReference>
<dbReference type="PANTHER" id="PTHR13767:SF2">
    <property type="entry name" value="PSEUDOURIDYLATE SYNTHASE TRUB1"/>
    <property type="match status" value="1"/>
</dbReference>
<dbReference type="PANTHER" id="PTHR13767">
    <property type="entry name" value="TRNA-PSEUDOURIDINE SYNTHASE"/>
    <property type="match status" value="1"/>
</dbReference>
<reference evidence="9 10" key="1">
    <citation type="submission" date="2019-12" db="EMBL/GenBank/DDBJ databases">
        <authorList>
            <person name="Huq M.A."/>
        </authorList>
    </citation>
    <scope>NUCLEOTIDE SEQUENCE [LARGE SCALE GENOMIC DNA]</scope>
    <source>
        <strain evidence="9 10">MAH-18</strain>
    </source>
</reference>
<dbReference type="EMBL" id="WSEK01000004">
    <property type="protein sequence ID" value="MVQ48236.1"/>
    <property type="molecule type" value="Genomic_DNA"/>
</dbReference>
<dbReference type="InterPro" id="IPR002501">
    <property type="entry name" value="PsdUridine_synth_N"/>
</dbReference>
<dbReference type="SUPFAM" id="SSF88697">
    <property type="entry name" value="PUA domain-like"/>
    <property type="match status" value="1"/>
</dbReference>
<evidence type="ECO:0000256" key="2">
    <source>
        <dbReference type="ARBA" id="ARBA00005642"/>
    </source>
</evidence>
<organism evidence="9 10">
    <name type="scientific">Nocardioides agri</name>
    <dbReference type="NCBI Taxonomy" id="2682843"/>
    <lineage>
        <taxon>Bacteria</taxon>
        <taxon>Bacillati</taxon>
        <taxon>Actinomycetota</taxon>
        <taxon>Actinomycetes</taxon>
        <taxon>Propionibacteriales</taxon>
        <taxon>Nocardioidaceae</taxon>
        <taxon>Nocardioides</taxon>
    </lineage>
</organism>
<name>A0A6L6XNR6_9ACTN</name>
<evidence type="ECO:0000313" key="9">
    <source>
        <dbReference type="EMBL" id="MVQ48236.1"/>
    </source>
</evidence>
<dbReference type="Proteomes" id="UP000473525">
    <property type="component" value="Unassembled WGS sequence"/>
</dbReference>
<dbReference type="Gene3D" id="2.30.130.10">
    <property type="entry name" value="PUA domain"/>
    <property type="match status" value="1"/>
</dbReference>
<sequence length="287" mass="30047">MSESGLVVVDKSGGMTSHDVVSRVRRLAGTRKVGHAGTLDPMATGVLVLGVNRATRLLGHLMLTDKAYDATIRLGVATTTDDAEGEVVATATTDGVDEATIRAAAAEFVGDLLQVPTAVSAIKVDGKRAYQRVRDGEEVELTARPVTVHELEVTDVRLSDSTELDVSVRCTSGTYIRAIARDLGARLGVGGHLTALRRTAVGPYDLASARTLDELGDGFALLPIAAAARAAFPAVDLDDQQAGDVRVGRALDLELAALTAVFAPDGEFLALYEPRDGRARAVAVFTG</sequence>
<proteinExistence type="inferred from homology"/>
<dbReference type="Gene3D" id="3.30.2350.10">
    <property type="entry name" value="Pseudouridine synthase"/>
    <property type="match status" value="1"/>
</dbReference>
<dbReference type="InterPro" id="IPR020103">
    <property type="entry name" value="PsdUridine_synth_cat_dom_sf"/>
</dbReference>
<evidence type="ECO:0000313" key="10">
    <source>
        <dbReference type="Proteomes" id="UP000473525"/>
    </source>
</evidence>
<comment type="function">
    <text evidence="5">Responsible for synthesis of pseudouridine from uracil-55 in the psi GC loop of transfer RNAs.</text>
</comment>
<dbReference type="FunFam" id="3.30.2350.10:FF:000011">
    <property type="entry name" value="tRNA pseudouridine synthase B"/>
    <property type="match status" value="1"/>
</dbReference>
<dbReference type="InterPro" id="IPR036974">
    <property type="entry name" value="PUA_sf"/>
</dbReference>
<evidence type="ECO:0000256" key="1">
    <source>
        <dbReference type="ARBA" id="ARBA00000385"/>
    </source>
</evidence>
<dbReference type="HAMAP" id="MF_01080">
    <property type="entry name" value="TruB_bact"/>
    <property type="match status" value="1"/>
</dbReference>
<dbReference type="GO" id="GO:1990481">
    <property type="term" value="P:mRNA pseudouridine synthesis"/>
    <property type="evidence" value="ECO:0007669"/>
    <property type="project" value="TreeGrafter"/>
</dbReference>
<evidence type="ECO:0000259" key="6">
    <source>
        <dbReference type="Pfam" id="PF01509"/>
    </source>
</evidence>
<comment type="catalytic activity">
    <reaction evidence="1 5">
        <text>uridine(55) in tRNA = pseudouridine(55) in tRNA</text>
        <dbReference type="Rhea" id="RHEA:42532"/>
        <dbReference type="Rhea" id="RHEA-COMP:10101"/>
        <dbReference type="Rhea" id="RHEA-COMP:10102"/>
        <dbReference type="ChEBI" id="CHEBI:65314"/>
        <dbReference type="ChEBI" id="CHEBI:65315"/>
        <dbReference type="EC" id="5.4.99.25"/>
    </reaction>
</comment>
<dbReference type="RefSeq" id="WP_157340328.1">
    <property type="nucleotide sequence ID" value="NZ_WSEK01000004.1"/>
</dbReference>
<dbReference type="Pfam" id="PF09142">
    <property type="entry name" value="TruB_C"/>
    <property type="match status" value="1"/>
</dbReference>
<keyword evidence="4 5" id="KW-0413">Isomerase</keyword>
<dbReference type="GO" id="GO:0031119">
    <property type="term" value="P:tRNA pseudouridine synthesis"/>
    <property type="evidence" value="ECO:0007669"/>
    <property type="project" value="UniProtKB-UniRule"/>
</dbReference>
<dbReference type="SUPFAM" id="SSF55120">
    <property type="entry name" value="Pseudouridine synthase"/>
    <property type="match status" value="1"/>
</dbReference>
<comment type="caution">
    <text evidence="9">The sequence shown here is derived from an EMBL/GenBank/DDBJ whole genome shotgun (WGS) entry which is preliminary data.</text>
</comment>
<dbReference type="Pfam" id="PF01509">
    <property type="entry name" value="TruB_N"/>
    <property type="match status" value="1"/>
</dbReference>
<evidence type="ECO:0000256" key="5">
    <source>
        <dbReference type="HAMAP-Rule" id="MF_01080"/>
    </source>
</evidence>
<protein>
    <recommendedName>
        <fullName evidence="5">tRNA pseudouridine synthase B</fullName>
        <ecNumber evidence="5">5.4.99.25</ecNumber>
    </recommendedName>
    <alternativeName>
        <fullName evidence="5">tRNA pseudouridine(55) synthase</fullName>
        <shortName evidence="5">Psi55 synthase</shortName>
    </alternativeName>
    <alternativeName>
        <fullName evidence="5">tRNA pseudouridylate synthase</fullName>
    </alternativeName>
    <alternativeName>
        <fullName evidence="5">tRNA-uridine isomerase</fullName>
    </alternativeName>
</protein>
<dbReference type="Pfam" id="PF16198">
    <property type="entry name" value="TruB_C_2"/>
    <property type="match status" value="1"/>
</dbReference>
<dbReference type="EC" id="5.4.99.25" evidence="5"/>
<evidence type="ECO:0000259" key="7">
    <source>
        <dbReference type="Pfam" id="PF09142"/>
    </source>
</evidence>
<dbReference type="InterPro" id="IPR014780">
    <property type="entry name" value="tRNA_psdUridine_synth_TruB"/>
</dbReference>
<feature type="domain" description="Pseudouridine synthase II N-terminal" evidence="6">
    <location>
        <begin position="25"/>
        <end position="176"/>
    </location>
</feature>
<dbReference type="InterPro" id="IPR032819">
    <property type="entry name" value="TruB_C"/>
</dbReference>
<dbReference type="InterPro" id="IPR015225">
    <property type="entry name" value="tRNA_psdUridine_synth_fam2_C"/>
</dbReference>
<keyword evidence="10" id="KW-1185">Reference proteome</keyword>
<feature type="active site" description="Nucleophile" evidence="5">
    <location>
        <position position="40"/>
    </location>
</feature>
<gene>
    <name evidence="5 9" type="primary">truB</name>
    <name evidence="9" type="ORF">GON03_03515</name>
</gene>
<comment type="similarity">
    <text evidence="2 5">Belongs to the pseudouridine synthase TruB family. Type 1 subfamily.</text>
</comment>
<dbReference type="GO" id="GO:0160148">
    <property type="term" value="F:tRNA pseudouridine(55) synthase activity"/>
    <property type="evidence" value="ECO:0007669"/>
    <property type="project" value="UniProtKB-EC"/>
</dbReference>
<dbReference type="NCBIfam" id="TIGR00431">
    <property type="entry name" value="TruB"/>
    <property type="match status" value="1"/>
</dbReference>
<evidence type="ECO:0000256" key="4">
    <source>
        <dbReference type="ARBA" id="ARBA00023235"/>
    </source>
</evidence>